<accession>A0A267MAM3</accession>
<feature type="domain" description="SLH" evidence="3">
    <location>
        <begin position="1226"/>
        <end position="1289"/>
    </location>
</feature>
<protein>
    <recommendedName>
        <fullName evidence="3">SLH domain-containing protein</fullName>
    </recommendedName>
</protein>
<dbReference type="EMBL" id="NIBG01000033">
    <property type="protein sequence ID" value="PAB56634.1"/>
    <property type="molecule type" value="Genomic_DNA"/>
</dbReference>
<dbReference type="InterPro" id="IPR011048">
    <property type="entry name" value="Haem_d1_sf"/>
</dbReference>
<dbReference type="SUPFAM" id="SSF63829">
    <property type="entry name" value="Calcium-dependent phosphotriesterase"/>
    <property type="match status" value="1"/>
</dbReference>
<dbReference type="NCBIfam" id="TIGR02276">
    <property type="entry name" value="beta_rpt_yvtn"/>
    <property type="match status" value="1"/>
</dbReference>
<sequence>MEKRLWQGVVLLVFVIMICNIISPTYFVNAEDNVIDKIQWRGLGHIDDWVIDIENKYIYAIRGSSSWIGRPYNDTLIIVDTKEFKVVNEVELGGNAVDVEMEGNKLYFTLIDKNTIVEYDISTKSISNEIAVEEKPSSLSVYNGKIFYGTKMGYDSAIYVYDILKKTNEKIIVKDGNSIRRHYNPKLSIDENTGILYTSDIYLHGIDTNNYNIVYESKESDGGKGIIIDGNNVLYGHNNYDLSLDMINGKYIFYKEENQILHGDKITNVLHVNDKYVFTEWAIFNRHNFVKVKDLPFQATHVITDGDYVYMYINERYSARIEREKISSLEEDTNTKWSGKELTEWVLDEDRGYIYGISKWENRLLFINKDTLEIEDELIIFSDPTDIKLDNGKLYIALSGSNKISVIDIATKSVYKEIKTEYRPYKLAKYGEKIYYTEEGLAPMHEYDLTNDSEKSFVANSERIIVKVYRDAQILIDNDKGIMYVGTDDLHAIDLKNYSLLRATGDHHYGSIGDWSDKVFIQGGEIFYGRKRLDKDNMHIKGTYYETIVCVKDDYILSNSAVYDKKSFLKIGDLPFKSFLTLMDSNHVIYYHDRFTDSIKKMDLKSISLEKPVNYYNSQAELPVDMEIKNWMYSEKNDCIYAISTVTGKLLTIDPKNLTIKNERYVGEKPFDMDIYDNKIYITLKGESKIAIIDDMHRGKISKISTDVRPHQIQVDDKNIYYTGGYFLGSDDQKIYVYDREKDYSYAIGDEVYHRADLLIDRDNEILYIGNEGFEKLIGLSTKDYTVVKKYKSSENNSNENQLFKNDEYLFWGKFQVKTSDMTSGPFHNNQVVHVNGKYAYTKKGIDAYEFYYQMQIVDFPFDPDLVLTSTDGEVYLYKYRNNTIYKYPSKYEIDIKLNDSLKIDLNDKGQFVFSWDEVPNAIGYNLWYGTDRKMYISKVSDTIKDNHYVSKRDFTRNHGRVVAFGVTPIMKEASYDIVKIDMKDVDIEKFVSIKTGTNGEQSVDENSIDLRFISKFFQVPVGDLETVGFFNIDETLFNYGIEKLDKNKDTIELNTDLDYDRFHVKLSAGIYHNLYEKEKDKKLKINTPRGKYIWPISLTNLSEITVNPKTSSMDISIRREFRKNLEKITHDMFNLNLSVIGEPIRFMIEGLTEEANISVDTFSKGEFQCWIPLEEEADKSELVGMFYDLKTEKYKEVPTKFRMDSEGKWWAVFDQNTNGTYFLVKHGRIFKDVKNHWAEDDINLLASNLIVSGMPDGRFMPDKDITRAQYVTMLINALGVEPKIDSNDSSKVFKDVEGDEWFAQTVKTAVDLGLVTGYGDKTFRPNKLISREEMSVIIVKALKLLEVGKSEGNEEVLKYFKDSKNIGAWAKESATIAVENGLIRGDEKGFFNPKDYATRAQCAVVTKKLLEKAKLIEE</sequence>
<keyword evidence="5" id="KW-1185">Reference proteome</keyword>
<dbReference type="RefSeq" id="WP_095135933.1">
    <property type="nucleotide sequence ID" value="NZ_NIBG01000033.1"/>
</dbReference>
<keyword evidence="1" id="KW-0677">Repeat</keyword>
<keyword evidence="2" id="KW-1133">Transmembrane helix</keyword>
<name>A0A267MAM3_9FIRM</name>
<proteinExistence type="predicted"/>
<dbReference type="PROSITE" id="PS51272">
    <property type="entry name" value="SLH"/>
    <property type="match status" value="3"/>
</dbReference>
<dbReference type="InterPro" id="IPR051200">
    <property type="entry name" value="Host-pathogen_enzymatic-act"/>
</dbReference>
<comment type="caution">
    <text evidence="4">The sequence shown here is derived from an EMBL/GenBank/DDBJ whole genome shotgun (WGS) entry which is preliminary data.</text>
</comment>
<dbReference type="OrthoDB" id="6372180at2"/>
<dbReference type="Gene3D" id="2.130.10.10">
    <property type="entry name" value="YVTN repeat-like/Quinoprotein amine dehydrogenase"/>
    <property type="match status" value="3"/>
</dbReference>
<dbReference type="InterPro" id="IPR011964">
    <property type="entry name" value="YVTN_b-propeller_repeat"/>
</dbReference>
<dbReference type="PANTHER" id="PTHR47197:SF3">
    <property type="entry name" value="DIHYDRO-HEME D1 DEHYDROGENASE"/>
    <property type="match status" value="1"/>
</dbReference>
<feature type="domain" description="SLH" evidence="3">
    <location>
        <begin position="1290"/>
        <end position="1353"/>
    </location>
</feature>
<evidence type="ECO:0000313" key="5">
    <source>
        <dbReference type="Proteomes" id="UP000216024"/>
    </source>
</evidence>
<feature type="domain" description="SLH" evidence="3">
    <location>
        <begin position="1358"/>
        <end position="1419"/>
    </location>
</feature>
<dbReference type="SUPFAM" id="SSF75011">
    <property type="entry name" value="3-carboxy-cis,cis-mucoante lactonizing enzyme"/>
    <property type="match status" value="1"/>
</dbReference>
<organism evidence="4 5">
    <name type="scientific">Anaeromicrobium sediminis</name>
    <dbReference type="NCBI Taxonomy" id="1478221"/>
    <lineage>
        <taxon>Bacteria</taxon>
        <taxon>Bacillati</taxon>
        <taxon>Bacillota</taxon>
        <taxon>Clostridia</taxon>
        <taxon>Peptostreptococcales</taxon>
        <taxon>Thermotaleaceae</taxon>
        <taxon>Anaeromicrobium</taxon>
    </lineage>
</organism>
<dbReference type="Proteomes" id="UP000216024">
    <property type="component" value="Unassembled WGS sequence"/>
</dbReference>
<evidence type="ECO:0000259" key="3">
    <source>
        <dbReference type="PROSITE" id="PS51272"/>
    </source>
</evidence>
<gene>
    <name evidence="4" type="ORF">CCE28_20595</name>
</gene>
<keyword evidence="2" id="KW-0472">Membrane</keyword>
<reference evidence="4 5" key="1">
    <citation type="submission" date="2017-06" db="EMBL/GenBank/DDBJ databases">
        <title>Draft genome sequence of anaerobic fermentative bacterium Anaeromicrobium sediminis DY2726D isolated from West Pacific Ocean sediments.</title>
        <authorList>
            <person name="Zeng X."/>
        </authorList>
    </citation>
    <scope>NUCLEOTIDE SEQUENCE [LARGE SCALE GENOMIC DNA]</scope>
    <source>
        <strain evidence="4 5">DY2726D</strain>
    </source>
</reference>
<dbReference type="SUPFAM" id="SSF51004">
    <property type="entry name" value="C-terminal (heme d1) domain of cytochrome cd1-nitrite reductase"/>
    <property type="match status" value="1"/>
</dbReference>
<evidence type="ECO:0000256" key="1">
    <source>
        <dbReference type="ARBA" id="ARBA00022737"/>
    </source>
</evidence>
<dbReference type="Pfam" id="PF00395">
    <property type="entry name" value="SLH"/>
    <property type="match status" value="3"/>
</dbReference>
<dbReference type="PANTHER" id="PTHR47197">
    <property type="entry name" value="PROTEIN NIRF"/>
    <property type="match status" value="1"/>
</dbReference>
<feature type="transmembrane region" description="Helical" evidence="2">
    <location>
        <begin position="9"/>
        <end position="28"/>
    </location>
</feature>
<dbReference type="InterPro" id="IPR001119">
    <property type="entry name" value="SLH_dom"/>
</dbReference>
<evidence type="ECO:0000313" key="4">
    <source>
        <dbReference type="EMBL" id="PAB56634.1"/>
    </source>
</evidence>
<evidence type="ECO:0000256" key="2">
    <source>
        <dbReference type="SAM" id="Phobius"/>
    </source>
</evidence>
<dbReference type="InterPro" id="IPR015943">
    <property type="entry name" value="WD40/YVTN_repeat-like_dom_sf"/>
</dbReference>
<keyword evidence="2" id="KW-0812">Transmembrane</keyword>